<feature type="compositionally biased region" description="Basic and acidic residues" evidence="12">
    <location>
        <begin position="721"/>
        <end position="739"/>
    </location>
</feature>
<dbReference type="FunFam" id="1.25.40.90:FF:000013">
    <property type="entry name" value="U2 snRNP-associated SURP motif-containing protein isoform X1"/>
    <property type="match status" value="1"/>
</dbReference>
<dbReference type="GO" id="GO:0000139">
    <property type="term" value="C:Golgi membrane"/>
    <property type="evidence" value="ECO:0007669"/>
    <property type="project" value="UniProtKB-SubCell"/>
</dbReference>
<dbReference type="Gene3D" id="1.10.10.790">
    <property type="entry name" value="Surp module"/>
    <property type="match status" value="1"/>
</dbReference>
<dbReference type="SMART" id="SM00360">
    <property type="entry name" value="RRM"/>
    <property type="match status" value="1"/>
</dbReference>
<feature type="region of interest" description="Disordered" evidence="12">
    <location>
        <begin position="292"/>
        <end position="323"/>
    </location>
</feature>
<evidence type="ECO:0000256" key="9">
    <source>
        <dbReference type="ARBA" id="ARBA00023180"/>
    </source>
</evidence>
<evidence type="ECO:0000256" key="10">
    <source>
        <dbReference type="PROSITE-ProRule" id="PRU00176"/>
    </source>
</evidence>
<comment type="caution">
    <text evidence="17">The sequence shown here is derived from an EMBL/GenBank/DDBJ whole genome shotgun (WGS) entry which is preliminary data.</text>
</comment>
<dbReference type="InterPro" id="IPR006569">
    <property type="entry name" value="CID_dom"/>
</dbReference>
<keyword evidence="6 13" id="KW-1133">Transmembrane helix</keyword>
<feature type="compositionally biased region" description="Basic and acidic residues" evidence="12">
    <location>
        <begin position="457"/>
        <end position="466"/>
    </location>
</feature>
<dbReference type="CDD" id="cd21370">
    <property type="entry name" value="cwf21_SR140"/>
    <property type="match status" value="1"/>
</dbReference>
<evidence type="ECO:0000256" key="6">
    <source>
        <dbReference type="ARBA" id="ARBA00022989"/>
    </source>
</evidence>
<dbReference type="Proteomes" id="UP001239994">
    <property type="component" value="Unassembled WGS sequence"/>
</dbReference>
<dbReference type="Pfam" id="PF08312">
    <property type="entry name" value="cwf21"/>
    <property type="match status" value="1"/>
</dbReference>
<evidence type="ECO:0000259" key="14">
    <source>
        <dbReference type="PROSITE" id="PS50102"/>
    </source>
</evidence>
<dbReference type="InterPro" id="IPR022065">
    <property type="entry name" value="Uncharacterised_TMEM59"/>
</dbReference>
<dbReference type="SUPFAM" id="SSF54928">
    <property type="entry name" value="RNA-binding domain, RBD"/>
    <property type="match status" value="1"/>
</dbReference>
<evidence type="ECO:0000259" key="16">
    <source>
        <dbReference type="PROSITE" id="PS51391"/>
    </source>
</evidence>
<evidence type="ECO:0008006" key="19">
    <source>
        <dbReference type="Google" id="ProtNLM"/>
    </source>
</evidence>
<dbReference type="SMART" id="SM00582">
    <property type="entry name" value="RPR"/>
    <property type="match status" value="1"/>
</dbReference>
<dbReference type="PROSITE" id="PS50102">
    <property type="entry name" value="RRM"/>
    <property type="match status" value="1"/>
</dbReference>
<dbReference type="Pfam" id="PF12280">
    <property type="entry name" value="BSMAP"/>
    <property type="match status" value="1"/>
</dbReference>
<dbReference type="SUPFAM" id="SSF48464">
    <property type="entry name" value="ENTH/VHS domain"/>
    <property type="match status" value="1"/>
</dbReference>
<dbReference type="AlphaFoldDB" id="A0AAD8YTT9"/>
<feature type="domain" description="SURP motif" evidence="15">
    <location>
        <begin position="347"/>
        <end position="389"/>
    </location>
</feature>
<evidence type="ECO:0000256" key="2">
    <source>
        <dbReference type="ARBA" id="ARBA00009643"/>
    </source>
</evidence>
<dbReference type="PANTHER" id="PTHR23140">
    <property type="entry name" value="RNA PROCESSING PROTEIN LD23810P"/>
    <property type="match status" value="1"/>
</dbReference>
<feature type="compositionally biased region" description="Basic and acidic residues" evidence="12">
    <location>
        <begin position="787"/>
        <end position="796"/>
    </location>
</feature>
<dbReference type="InterPro" id="IPR008942">
    <property type="entry name" value="ENTH_VHS"/>
</dbReference>
<feature type="region of interest" description="Disordered" evidence="12">
    <location>
        <begin position="712"/>
        <end position="754"/>
    </location>
</feature>
<dbReference type="Gene3D" id="1.25.40.90">
    <property type="match status" value="1"/>
</dbReference>
<protein>
    <recommendedName>
        <fullName evidence="19">RRM domain-containing protein</fullName>
    </recommendedName>
</protein>
<evidence type="ECO:0000256" key="13">
    <source>
        <dbReference type="SAM" id="Phobius"/>
    </source>
</evidence>
<evidence type="ECO:0000256" key="8">
    <source>
        <dbReference type="ARBA" id="ARBA00023136"/>
    </source>
</evidence>
<keyword evidence="4" id="KW-0732">Signal</keyword>
<dbReference type="PANTHER" id="PTHR23140:SF10">
    <property type="entry name" value="U2 SNRNP-ASSOCIATED SURP DOMAIN-CONTAINING"/>
    <property type="match status" value="1"/>
</dbReference>
<name>A0AAD8YTT9_9TELE</name>
<dbReference type="CDD" id="cd12223">
    <property type="entry name" value="RRM_SR140"/>
    <property type="match status" value="1"/>
</dbReference>
<dbReference type="EMBL" id="JAROKS010000025">
    <property type="protein sequence ID" value="KAK1786269.1"/>
    <property type="molecule type" value="Genomic_DNA"/>
</dbReference>
<proteinExistence type="inferred from homology"/>
<dbReference type="InterPro" id="IPR035009">
    <property type="entry name" value="SR140_RRM"/>
</dbReference>
<dbReference type="Gene3D" id="6.10.140.420">
    <property type="match status" value="1"/>
</dbReference>
<feature type="region of interest" description="Disordered" evidence="12">
    <location>
        <begin position="1233"/>
        <end position="1253"/>
    </location>
</feature>
<feature type="domain" description="CID" evidence="16">
    <location>
        <begin position="463"/>
        <end position="608"/>
    </location>
</feature>
<evidence type="ECO:0000259" key="15">
    <source>
        <dbReference type="PROSITE" id="PS50128"/>
    </source>
</evidence>
<keyword evidence="3 13" id="KW-0812">Transmembrane</keyword>
<dbReference type="InterPro" id="IPR047488">
    <property type="entry name" value="SR140_cwf21"/>
</dbReference>
<sequence>MPTQPSSDQMALLESKLKAFSIGKMAVAKRTLSKKEQDELKKKEDEKAAAEIYEEFLAAFEGGEGRVKTFVRGGIANATKEETAADEKKGKLYKPKSKILEAKSFLPLETPPQFLAIDKRNATKKGDKEKKKSNLELFKEELKQIQEERDERHRMKGRVSRFEPLSNMEGRRSFLDDSAPGSHDVGDPSTTNLYLGNINPQMNEEMLCQEFGRYGPLASVKIMWPRTDEERARERNCGFVAFMTRRDAERALKHLNGKVIMNFEMKLGWGKGVPIPPHPIYIPPSMMEHTLPPPPSGLPFNAQPKDRLKNPNAPMPPPPKSKEEFEKTLSQAIVKVVIPTERNLLSLIHRMIEFVVREGPMFEAMIMNREINNPLYRQVGLFHIYKCLFLFENQSPAHVYYRWKLYSILQGDSPTKWRTEDFRLFKNGSLWRPPPLNPYLHGTPDDEEGDDDDEEETSKKGSLKDDERDKLEEMLRGLTPKRSDIAEAMLFCLTHADAAEEVVDCVTESLSILKTPLPKKIARLYLVSDVLYNSSAKVANASYYRKFFETKLCQIFSDLNATFKTIQGHLQSEHFKQRVMSCFRAWEEWAVYPDPFLIKLQNIFLGLVSLDSDKEVEVPEQVEQVEDIDGAPIVEEELDGAPLEDVDGTPLDGAPLDGAPMDDLDGVPIKGSEEELDGIPLDGPKPGFKMAPSKWEEVDGSALEAQAVTTSKWEIFDAPEDSEKSNERKTHETDVKETPLKSSYSAEQQSYSQPIKEEYHDLKLAKLSEMSEEKRAKLREIELKVMKFQDELESGKRPKRSGQSIQEQVELYRDKLLQREKEKEVEKDKDKEKEKKDKDKSDVTHKEKEKEDSSSNRKEKQVNSAVHHGNADIAPPPVPPAVAAAAGADHHHPARNAQTGRTTRTARAPPTKTRHETVAGNPQKDSIDMRVIKSYAVLLSFIYVFYSCSTSADVFDGVLGNTASCHKTCQMTYSLHTYPREEELYACQRGCRLFSICQFVGDTENLNQTKSECYSACHEAYNQADEQYACSLGCQSQLPFAEQRQEQLLAMMPRIHLLYPLTLVRGFWDDVMSQAHSFITSSWTFYLQADDGKVVVFQTAPQVQFVPEYELQREELKEEPQRLYHEISDPVYKDYDRSYIQERVMSMDQSNSDDDYNFFNCLSRNPWLPGWILTTTLVLSVLVLIWICCATVATAVDQYVPAEKLSIYGDSEYMKDQKLTPYPQSTLVIISSGGKDDEAGPLPSKVKLDQSTI</sequence>
<dbReference type="FunFam" id="3.30.70.330:FF:000177">
    <property type="entry name" value="U2 snRNP-associated SURP motif-containing protein-like isoform X2"/>
    <property type="match status" value="1"/>
</dbReference>
<keyword evidence="18" id="KW-1185">Reference proteome</keyword>
<dbReference type="InterPro" id="IPR012677">
    <property type="entry name" value="Nucleotide-bd_a/b_plait_sf"/>
</dbReference>
<dbReference type="PROSITE" id="PS50128">
    <property type="entry name" value="SURP"/>
    <property type="match status" value="1"/>
</dbReference>
<dbReference type="InterPro" id="IPR035979">
    <property type="entry name" value="RBD_domain_sf"/>
</dbReference>
<feature type="transmembrane region" description="Helical" evidence="13">
    <location>
        <begin position="1171"/>
        <end position="1196"/>
    </location>
</feature>
<dbReference type="InterPro" id="IPR035967">
    <property type="entry name" value="SWAP/Surp_sf"/>
</dbReference>
<evidence type="ECO:0000256" key="11">
    <source>
        <dbReference type="SAM" id="Coils"/>
    </source>
</evidence>
<dbReference type="InterPro" id="IPR000061">
    <property type="entry name" value="Surp"/>
</dbReference>
<dbReference type="SUPFAM" id="SSF109905">
    <property type="entry name" value="Surp module (SWAP domain)"/>
    <property type="match status" value="1"/>
</dbReference>
<keyword evidence="8 13" id="KW-0472">Membrane</keyword>
<dbReference type="Pfam" id="PF04818">
    <property type="entry name" value="CID"/>
    <property type="match status" value="1"/>
</dbReference>
<dbReference type="Gene3D" id="3.30.70.330">
    <property type="match status" value="1"/>
</dbReference>
<comment type="similarity">
    <text evidence="2">Belongs to the TMEM59 family.</text>
</comment>
<feature type="compositionally biased region" description="Acidic residues" evidence="12">
    <location>
        <begin position="445"/>
        <end position="456"/>
    </location>
</feature>
<dbReference type="Pfam" id="PF00076">
    <property type="entry name" value="RRM_1"/>
    <property type="match status" value="1"/>
</dbReference>
<feature type="compositionally biased region" description="Low complexity" evidence="12">
    <location>
        <begin position="895"/>
        <end position="911"/>
    </location>
</feature>
<dbReference type="GO" id="GO:0006396">
    <property type="term" value="P:RNA processing"/>
    <property type="evidence" value="ECO:0007669"/>
    <property type="project" value="InterPro"/>
</dbReference>
<keyword evidence="5 10" id="KW-0694">RNA-binding</keyword>
<evidence type="ECO:0000256" key="1">
    <source>
        <dbReference type="ARBA" id="ARBA00004614"/>
    </source>
</evidence>
<dbReference type="GO" id="GO:0005634">
    <property type="term" value="C:nucleus"/>
    <property type="evidence" value="ECO:0007669"/>
    <property type="project" value="TreeGrafter"/>
</dbReference>
<dbReference type="Pfam" id="PF01805">
    <property type="entry name" value="Surp"/>
    <property type="match status" value="1"/>
</dbReference>
<feature type="domain" description="RRM" evidence="14">
    <location>
        <begin position="191"/>
        <end position="272"/>
    </location>
</feature>
<accession>A0AAD8YTT9</accession>
<keyword evidence="7" id="KW-0333">Golgi apparatus</keyword>
<keyword evidence="11" id="KW-0175">Coiled coil</keyword>
<feature type="region of interest" description="Disordered" evidence="12">
    <location>
        <begin position="787"/>
        <end position="921"/>
    </location>
</feature>
<feature type="coiled-coil region" evidence="11">
    <location>
        <begin position="128"/>
        <end position="155"/>
    </location>
</feature>
<comment type="subcellular location">
    <subcellularLocation>
        <location evidence="1">Golgi apparatus membrane</location>
        <topology evidence="1">Single-pass type I membrane protein</topology>
    </subcellularLocation>
</comment>
<evidence type="ECO:0000256" key="12">
    <source>
        <dbReference type="SAM" id="MobiDB-lite"/>
    </source>
</evidence>
<feature type="compositionally biased region" description="Low complexity" evidence="12">
    <location>
        <begin position="742"/>
        <end position="753"/>
    </location>
</feature>
<evidence type="ECO:0000256" key="7">
    <source>
        <dbReference type="ARBA" id="ARBA00023034"/>
    </source>
</evidence>
<dbReference type="GO" id="GO:0003723">
    <property type="term" value="F:RNA binding"/>
    <property type="evidence" value="ECO:0007669"/>
    <property type="project" value="UniProtKB-UniRule"/>
</dbReference>
<organism evidence="17 18">
    <name type="scientific">Electrophorus voltai</name>
    <dbReference type="NCBI Taxonomy" id="2609070"/>
    <lineage>
        <taxon>Eukaryota</taxon>
        <taxon>Metazoa</taxon>
        <taxon>Chordata</taxon>
        <taxon>Craniata</taxon>
        <taxon>Vertebrata</taxon>
        <taxon>Euteleostomi</taxon>
        <taxon>Actinopterygii</taxon>
        <taxon>Neopterygii</taxon>
        <taxon>Teleostei</taxon>
        <taxon>Ostariophysi</taxon>
        <taxon>Gymnotiformes</taxon>
        <taxon>Gymnotoidei</taxon>
        <taxon>Gymnotidae</taxon>
        <taxon>Electrophorus</taxon>
    </lineage>
</organism>
<evidence type="ECO:0000313" key="18">
    <source>
        <dbReference type="Proteomes" id="UP001239994"/>
    </source>
</evidence>
<dbReference type="SMART" id="SM01115">
    <property type="entry name" value="cwf21"/>
    <property type="match status" value="1"/>
</dbReference>
<dbReference type="SMART" id="SM00648">
    <property type="entry name" value="SWAP"/>
    <property type="match status" value="1"/>
</dbReference>
<evidence type="ECO:0000313" key="17">
    <source>
        <dbReference type="EMBL" id="KAK1786269.1"/>
    </source>
</evidence>
<dbReference type="InterPro" id="IPR051485">
    <property type="entry name" value="SR-CTD_assoc_factor"/>
</dbReference>
<feature type="region of interest" description="Disordered" evidence="12">
    <location>
        <begin position="435"/>
        <end position="466"/>
    </location>
</feature>
<evidence type="ECO:0000256" key="3">
    <source>
        <dbReference type="ARBA" id="ARBA00022692"/>
    </source>
</evidence>
<reference evidence="17" key="1">
    <citation type="submission" date="2023-03" db="EMBL/GenBank/DDBJ databases">
        <title>Electrophorus voltai genome.</title>
        <authorList>
            <person name="Bian C."/>
        </authorList>
    </citation>
    <scope>NUCLEOTIDE SEQUENCE</scope>
    <source>
        <strain evidence="17">CB-2022</strain>
        <tissue evidence="17">Muscle</tissue>
    </source>
</reference>
<keyword evidence="9" id="KW-0325">Glycoprotein</keyword>
<feature type="compositionally biased region" description="Basic and acidic residues" evidence="12">
    <location>
        <begin position="810"/>
        <end position="861"/>
    </location>
</feature>
<dbReference type="InterPro" id="IPR000504">
    <property type="entry name" value="RRM_dom"/>
</dbReference>
<dbReference type="PROSITE" id="PS51391">
    <property type="entry name" value="CID"/>
    <property type="match status" value="1"/>
</dbReference>
<evidence type="ECO:0000256" key="5">
    <source>
        <dbReference type="ARBA" id="ARBA00022884"/>
    </source>
</evidence>
<evidence type="ECO:0000256" key="4">
    <source>
        <dbReference type="ARBA" id="ARBA00022729"/>
    </source>
</evidence>
<gene>
    <name evidence="17" type="ORF">P4O66_017968</name>
</gene>
<dbReference type="InterPro" id="IPR013170">
    <property type="entry name" value="mRNA_splic_Cwf21_dom"/>
</dbReference>